<keyword evidence="3" id="KW-0472">Membrane</keyword>
<proteinExistence type="inferred from homology"/>
<dbReference type="Pfam" id="PF00005">
    <property type="entry name" value="ABC_tran"/>
    <property type="match status" value="1"/>
</dbReference>
<keyword evidence="6" id="KW-0029">Amino-acid transport</keyword>
<dbReference type="CDD" id="cd03224">
    <property type="entry name" value="ABC_TM1139_LivF_branched"/>
    <property type="match status" value="1"/>
</dbReference>
<dbReference type="RefSeq" id="WP_128353456.1">
    <property type="nucleotide sequence ID" value="NZ_CP022987.1"/>
</dbReference>
<protein>
    <submittedName>
        <fullName evidence="8">ABC transporter ATP-binding protein</fullName>
    </submittedName>
</protein>
<sequence>MLHVDDIHTYYGESHVLRGISLEVAEGSVTSILGRNGAGKTTTVLSVMGYLKPRQGSVSYMGKSIAGLPSHRISRMGLGFVPQERGVFPSLSVEENLTVAARPGANGGWTLDKVYQLFPRLKERRSNRGFQLSGGEQQMVSIARALMLNPSVLILDEPSEGLAPMIVDEIVEILRRLKSEGLAVLLIEQNLSVALDLADMHYVLSKGEVCFQGDSASLKDNDYVLSTHLSV</sequence>
<evidence type="ECO:0000256" key="1">
    <source>
        <dbReference type="ARBA" id="ARBA00005417"/>
    </source>
</evidence>
<feature type="domain" description="ABC transporter" evidence="7">
    <location>
        <begin position="2"/>
        <end position="231"/>
    </location>
</feature>
<evidence type="ECO:0000313" key="8">
    <source>
        <dbReference type="EMBL" id="QAA92411.1"/>
    </source>
</evidence>
<gene>
    <name evidence="8" type="ORF">CKA81_00030</name>
</gene>
<dbReference type="PANTHER" id="PTHR43820">
    <property type="entry name" value="HIGH-AFFINITY BRANCHED-CHAIN AMINO ACID TRANSPORT ATP-BINDING PROTEIN LIVF"/>
    <property type="match status" value="1"/>
</dbReference>
<keyword evidence="4" id="KW-0547">Nucleotide-binding</keyword>
<evidence type="ECO:0000256" key="3">
    <source>
        <dbReference type="ARBA" id="ARBA00022475"/>
    </source>
</evidence>
<organism evidence="8 9">
    <name type="scientific">Pollutimonas thiosulfatoxidans</name>
    <dbReference type="NCBI Taxonomy" id="2028345"/>
    <lineage>
        <taxon>Bacteria</taxon>
        <taxon>Pseudomonadati</taxon>
        <taxon>Pseudomonadota</taxon>
        <taxon>Betaproteobacteria</taxon>
        <taxon>Burkholderiales</taxon>
        <taxon>Alcaligenaceae</taxon>
        <taxon>Pollutimonas</taxon>
    </lineage>
</organism>
<dbReference type="InterPro" id="IPR027417">
    <property type="entry name" value="P-loop_NTPase"/>
</dbReference>
<dbReference type="KEGG" id="pus:CKA81_00030"/>
<evidence type="ECO:0000256" key="5">
    <source>
        <dbReference type="ARBA" id="ARBA00022840"/>
    </source>
</evidence>
<dbReference type="SUPFAM" id="SSF52540">
    <property type="entry name" value="P-loop containing nucleoside triphosphate hydrolases"/>
    <property type="match status" value="1"/>
</dbReference>
<dbReference type="GO" id="GO:0005524">
    <property type="term" value="F:ATP binding"/>
    <property type="evidence" value="ECO:0007669"/>
    <property type="project" value="UniProtKB-KW"/>
</dbReference>
<evidence type="ECO:0000256" key="6">
    <source>
        <dbReference type="ARBA" id="ARBA00022970"/>
    </source>
</evidence>
<dbReference type="InterPro" id="IPR003439">
    <property type="entry name" value="ABC_transporter-like_ATP-bd"/>
</dbReference>
<dbReference type="Proteomes" id="UP000283474">
    <property type="component" value="Chromosome"/>
</dbReference>
<comment type="similarity">
    <text evidence="1">Belongs to the ABC transporter superfamily.</text>
</comment>
<dbReference type="GO" id="GO:0015807">
    <property type="term" value="P:L-amino acid transport"/>
    <property type="evidence" value="ECO:0007669"/>
    <property type="project" value="TreeGrafter"/>
</dbReference>
<dbReference type="OrthoDB" id="9776369at2"/>
<dbReference type="AlphaFoldDB" id="A0A410G816"/>
<accession>A0A410G816</accession>
<dbReference type="GO" id="GO:0015658">
    <property type="term" value="F:branched-chain amino acid transmembrane transporter activity"/>
    <property type="evidence" value="ECO:0007669"/>
    <property type="project" value="TreeGrafter"/>
</dbReference>
<keyword evidence="5 8" id="KW-0067">ATP-binding</keyword>
<dbReference type="PANTHER" id="PTHR43820:SF2">
    <property type="entry name" value="ABC TRANSPORTER ATP-BINDING PROTEIN"/>
    <property type="match status" value="1"/>
</dbReference>
<dbReference type="Gene3D" id="3.40.50.300">
    <property type="entry name" value="P-loop containing nucleotide triphosphate hydrolases"/>
    <property type="match status" value="1"/>
</dbReference>
<dbReference type="GO" id="GO:0016887">
    <property type="term" value="F:ATP hydrolysis activity"/>
    <property type="evidence" value="ECO:0007669"/>
    <property type="project" value="InterPro"/>
</dbReference>
<evidence type="ECO:0000259" key="7">
    <source>
        <dbReference type="PROSITE" id="PS50893"/>
    </source>
</evidence>
<keyword evidence="3" id="KW-1003">Cell membrane</keyword>
<name>A0A410G816_9BURK</name>
<evidence type="ECO:0000256" key="4">
    <source>
        <dbReference type="ARBA" id="ARBA00022741"/>
    </source>
</evidence>
<dbReference type="InterPro" id="IPR052156">
    <property type="entry name" value="BCAA_Transport_ATP-bd_LivF"/>
</dbReference>
<dbReference type="InterPro" id="IPR017871">
    <property type="entry name" value="ABC_transporter-like_CS"/>
</dbReference>
<evidence type="ECO:0000256" key="2">
    <source>
        <dbReference type="ARBA" id="ARBA00022448"/>
    </source>
</evidence>
<keyword evidence="9" id="KW-1185">Reference proteome</keyword>
<dbReference type="SMART" id="SM00382">
    <property type="entry name" value="AAA"/>
    <property type="match status" value="1"/>
</dbReference>
<reference evidence="8 9" key="1">
    <citation type="submission" date="2017-08" db="EMBL/GenBank/DDBJ databases">
        <authorList>
            <person name="Park S.-J."/>
            <person name="Kim H."/>
        </authorList>
    </citation>
    <scope>NUCLEOTIDE SEQUENCE [LARGE SCALE GENOMIC DNA]</scope>
    <source>
        <strain evidence="9">ye3</strain>
    </source>
</reference>
<dbReference type="PROSITE" id="PS00211">
    <property type="entry name" value="ABC_TRANSPORTER_1"/>
    <property type="match status" value="1"/>
</dbReference>
<keyword evidence="2" id="KW-0813">Transport</keyword>
<dbReference type="EMBL" id="CP022987">
    <property type="protein sequence ID" value="QAA92411.1"/>
    <property type="molecule type" value="Genomic_DNA"/>
</dbReference>
<dbReference type="PROSITE" id="PS50893">
    <property type="entry name" value="ABC_TRANSPORTER_2"/>
    <property type="match status" value="1"/>
</dbReference>
<evidence type="ECO:0000313" key="9">
    <source>
        <dbReference type="Proteomes" id="UP000283474"/>
    </source>
</evidence>
<dbReference type="InterPro" id="IPR003593">
    <property type="entry name" value="AAA+_ATPase"/>
</dbReference>